<dbReference type="Proteomes" id="UP000507470">
    <property type="component" value="Unassembled WGS sequence"/>
</dbReference>
<dbReference type="GO" id="GO:0008270">
    <property type="term" value="F:zinc ion binding"/>
    <property type="evidence" value="ECO:0007669"/>
    <property type="project" value="UniProtKB-KW"/>
</dbReference>
<dbReference type="CDD" id="cd19757">
    <property type="entry name" value="Bbox1"/>
    <property type="match status" value="1"/>
</dbReference>
<evidence type="ECO:0000313" key="4">
    <source>
        <dbReference type="Proteomes" id="UP000507470"/>
    </source>
</evidence>
<gene>
    <name evidence="3" type="ORF">MCOR_53240</name>
</gene>
<keyword evidence="1" id="KW-0479">Metal-binding</keyword>
<evidence type="ECO:0000313" key="3">
    <source>
        <dbReference type="EMBL" id="CAC5421086.1"/>
    </source>
</evidence>
<evidence type="ECO:0000256" key="1">
    <source>
        <dbReference type="PROSITE-ProRule" id="PRU00024"/>
    </source>
</evidence>
<dbReference type="AlphaFoldDB" id="A0A6J8EMI4"/>
<sequence>MRSLESRFIDHYFTAFHTLHYTIIDGLCGLVLKMTSMSLCDSCYTEGKQTTVLKYCTNCEDHLCNDCADSHVRAKDFKSHDIIPLTASIVTKNCSDHSEMPIDYFCTHHDVLCCGICVSSGHKTCQNVMSLELASKDVKSSALLTDIRQEINHLTKTLNQLNHNRQANFNSLTKKKVDILQQLSAIKSKIPEEKNDDLENKLITELTSLQMKHKAVINEAIKEIAKLLARLKESENKICLLEGNGSNSLLFLTLHRQAMNLQRFEDKVRDMISKIQEVSITLEESRNMSLKPFGKVVTTTRPCEIQWNDNPKKLQQAQSIIDKSRQIVGFEKESEITLKSGVKYELYGVAVTRDNKLLLSNYQYQHPKLFVYRDCKDFQTEIRFSSRPCGVAVIPETDIAVVTIPEETSVQFVNTTNFTLDMKVDVEFNCYSITAVKDQIVVGGFSRVKILRTDGSILQNIHFPDSRYPICWRILYDEVTRHITVKTDYNLYCIKSDGTLVYTMDGAGIRGISADQQGNIYFTHNRTGNINRLSPDWTISEEVPNKNHGLVDARSGAMTFNSDFTKLFVINKIDDKSVFVYKCIY</sequence>
<organism evidence="3 4">
    <name type="scientific">Mytilus coruscus</name>
    <name type="common">Sea mussel</name>
    <dbReference type="NCBI Taxonomy" id="42192"/>
    <lineage>
        <taxon>Eukaryota</taxon>
        <taxon>Metazoa</taxon>
        <taxon>Spiralia</taxon>
        <taxon>Lophotrochozoa</taxon>
        <taxon>Mollusca</taxon>
        <taxon>Bivalvia</taxon>
        <taxon>Autobranchia</taxon>
        <taxon>Pteriomorphia</taxon>
        <taxon>Mytilida</taxon>
        <taxon>Mytiloidea</taxon>
        <taxon>Mytilidae</taxon>
        <taxon>Mytilinae</taxon>
        <taxon>Mytilus</taxon>
    </lineage>
</organism>
<dbReference type="EMBL" id="CACVKT020009208">
    <property type="protein sequence ID" value="CAC5421086.1"/>
    <property type="molecule type" value="Genomic_DNA"/>
</dbReference>
<dbReference type="CDD" id="cd19756">
    <property type="entry name" value="Bbox2"/>
    <property type="match status" value="1"/>
</dbReference>
<reference evidence="3 4" key="1">
    <citation type="submission" date="2020-06" db="EMBL/GenBank/DDBJ databases">
        <authorList>
            <person name="Li R."/>
            <person name="Bekaert M."/>
        </authorList>
    </citation>
    <scope>NUCLEOTIDE SEQUENCE [LARGE SCALE GENOMIC DNA]</scope>
    <source>
        <strain evidence="4">wild</strain>
    </source>
</reference>
<dbReference type="SUPFAM" id="SSF57845">
    <property type="entry name" value="B-box zinc-binding domain"/>
    <property type="match status" value="1"/>
</dbReference>
<keyword evidence="1" id="KW-0863">Zinc-finger</keyword>
<dbReference type="OrthoDB" id="6141247at2759"/>
<proteinExistence type="predicted"/>
<protein>
    <recommendedName>
        <fullName evidence="2">B box-type domain-containing protein</fullName>
    </recommendedName>
</protein>
<keyword evidence="4" id="KW-1185">Reference proteome</keyword>
<dbReference type="PANTHER" id="PTHR25462">
    <property type="entry name" value="BONUS, ISOFORM C-RELATED"/>
    <property type="match status" value="1"/>
</dbReference>
<dbReference type="SUPFAM" id="SSF63829">
    <property type="entry name" value="Calcium-dependent phosphotriesterase"/>
    <property type="match status" value="1"/>
</dbReference>
<accession>A0A6J8EMI4</accession>
<keyword evidence="1" id="KW-0862">Zinc</keyword>
<dbReference type="InterPro" id="IPR047153">
    <property type="entry name" value="TRIM45/56/19-like"/>
</dbReference>
<dbReference type="InterPro" id="IPR000315">
    <property type="entry name" value="Znf_B-box"/>
</dbReference>
<name>A0A6J8EMI4_MYTCO</name>
<feature type="domain" description="B box-type" evidence="2">
    <location>
        <begin position="35"/>
        <end position="85"/>
    </location>
</feature>
<evidence type="ECO:0000259" key="2">
    <source>
        <dbReference type="PROSITE" id="PS50119"/>
    </source>
</evidence>
<dbReference type="Gene3D" id="3.30.160.60">
    <property type="entry name" value="Classic Zinc Finger"/>
    <property type="match status" value="1"/>
</dbReference>
<dbReference type="PANTHER" id="PTHR25462:SF296">
    <property type="entry name" value="MEIOTIC P26, ISOFORM F"/>
    <property type="match status" value="1"/>
</dbReference>
<dbReference type="PROSITE" id="PS50119">
    <property type="entry name" value="ZF_BBOX"/>
    <property type="match status" value="1"/>
</dbReference>